<protein>
    <submittedName>
        <fullName evidence="2">Uncharacterized protein</fullName>
    </submittedName>
</protein>
<dbReference type="RefSeq" id="WP_201075320.1">
    <property type="nucleotide sequence ID" value="NZ_CP067420.1"/>
</dbReference>
<dbReference type="Proteomes" id="UP000595197">
    <property type="component" value="Chromosome"/>
</dbReference>
<feature type="region of interest" description="Disordered" evidence="1">
    <location>
        <begin position="25"/>
        <end position="73"/>
    </location>
</feature>
<evidence type="ECO:0000256" key="1">
    <source>
        <dbReference type="SAM" id="MobiDB-lite"/>
    </source>
</evidence>
<dbReference type="EMBL" id="CP067420">
    <property type="protein sequence ID" value="QQP89273.1"/>
    <property type="molecule type" value="Genomic_DNA"/>
</dbReference>
<keyword evidence="3" id="KW-1185">Reference proteome</keyword>
<accession>A0ABX7B575</accession>
<reference evidence="2" key="1">
    <citation type="submission" date="2021-02" db="EMBL/GenBank/DDBJ databases">
        <title>Skermanella TT6 skin isolate.</title>
        <authorList>
            <person name="Lee K."/>
            <person name="Ganzorig M."/>
        </authorList>
    </citation>
    <scope>NUCLEOTIDE SEQUENCE</scope>
    <source>
        <strain evidence="2">TT6</strain>
    </source>
</reference>
<proteinExistence type="predicted"/>
<sequence>MKSQKSQVGSIDDLNALVDEYLAKGNKITQCPPGPSEEVVYKNQYRKRPKKPDAAAAPAEAPADRTDAPATSE</sequence>
<evidence type="ECO:0000313" key="2">
    <source>
        <dbReference type="EMBL" id="QQP89273.1"/>
    </source>
</evidence>
<name>A0ABX7B575_9PROT</name>
<gene>
    <name evidence="2" type="ORF">IGS68_25330</name>
</gene>
<organism evidence="2 3">
    <name type="scientific">Skermanella cutis</name>
    <dbReference type="NCBI Taxonomy" id="2775420"/>
    <lineage>
        <taxon>Bacteria</taxon>
        <taxon>Pseudomonadati</taxon>
        <taxon>Pseudomonadota</taxon>
        <taxon>Alphaproteobacteria</taxon>
        <taxon>Rhodospirillales</taxon>
        <taxon>Azospirillaceae</taxon>
        <taxon>Skermanella</taxon>
    </lineage>
</organism>
<evidence type="ECO:0000313" key="3">
    <source>
        <dbReference type="Proteomes" id="UP000595197"/>
    </source>
</evidence>